<feature type="transmembrane region" description="Helical" evidence="1">
    <location>
        <begin position="88"/>
        <end position="109"/>
    </location>
</feature>
<comment type="caution">
    <text evidence="2">The sequence shown here is derived from an EMBL/GenBank/DDBJ whole genome shotgun (WGS) entry which is preliminary data.</text>
</comment>
<gene>
    <name evidence="2" type="ORF">A2165_00975</name>
</gene>
<dbReference type="AlphaFoldDB" id="A0A1F5FUR0"/>
<keyword evidence="1" id="KW-1133">Transmembrane helix</keyword>
<feature type="transmembrane region" description="Helical" evidence="1">
    <location>
        <begin position="61"/>
        <end position="82"/>
    </location>
</feature>
<proteinExistence type="predicted"/>
<feature type="transmembrane region" description="Helical" evidence="1">
    <location>
        <begin position="34"/>
        <end position="54"/>
    </location>
</feature>
<dbReference type="Proteomes" id="UP000179252">
    <property type="component" value="Unassembled WGS sequence"/>
</dbReference>
<sequence length="189" mass="19776">MKKGWTTTKLIVAGGLAALRLVLSIGGGIIASATGFPATAGVINFLILGVFMVLTCRILPLFGSATLMSTIFAILAVPLPVGGGPAGFLPKILIGLTVGLSADLLNLYFRRKPILGALLIGGIPNMMIAFLIVYIGLLFGAQGIEETIKRFSLLTFGPLALVSGSIAGYIGQLIYKKVEMTSVVKRIQQ</sequence>
<feature type="transmembrane region" description="Helical" evidence="1">
    <location>
        <begin position="151"/>
        <end position="175"/>
    </location>
</feature>
<organism evidence="2 3">
    <name type="scientific">Candidatus Curtissbacteria bacterium RBG_13_40_7</name>
    <dbReference type="NCBI Taxonomy" id="1797706"/>
    <lineage>
        <taxon>Bacteria</taxon>
        <taxon>Candidatus Curtissiibacteriota</taxon>
    </lineage>
</organism>
<evidence type="ECO:0000256" key="1">
    <source>
        <dbReference type="SAM" id="Phobius"/>
    </source>
</evidence>
<dbReference type="EMBL" id="MFAU01000051">
    <property type="protein sequence ID" value="OGD83357.1"/>
    <property type="molecule type" value="Genomic_DNA"/>
</dbReference>
<feature type="transmembrane region" description="Helical" evidence="1">
    <location>
        <begin position="116"/>
        <end position="139"/>
    </location>
</feature>
<evidence type="ECO:0008006" key="4">
    <source>
        <dbReference type="Google" id="ProtNLM"/>
    </source>
</evidence>
<accession>A0A1F5FUR0</accession>
<protein>
    <recommendedName>
        <fullName evidence="4">ECF transporter S component</fullName>
    </recommendedName>
</protein>
<reference evidence="2 3" key="1">
    <citation type="journal article" date="2016" name="Nat. Commun.">
        <title>Thousands of microbial genomes shed light on interconnected biogeochemical processes in an aquifer system.</title>
        <authorList>
            <person name="Anantharaman K."/>
            <person name="Brown C.T."/>
            <person name="Hug L.A."/>
            <person name="Sharon I."/>
            <person name="Castelle C.J."/>
            <person name="Probst A.J."/>
            <person name="Thomas B.C."/>
            <person name="Singh A."/>
            <person name="Wilkins M.J."/>
            <person name="Karaoz U."/>
            <person name="Brodie E.L."/>
            <person name="Williams K.H."/>
            <person name="Hubbard S.S."/>
            <person name="Banfield J.F."/>
        </authorList>
    </citation>
    <scope>NUCLEOTIDE SEQUENCE [LARGE SCALE GENOMIC DNA]</scope>
</reference>
<evidence type="ECO:0000313" key="2">
    <source>
        <dbReference type="EMBL" id="OGD83357.1"/>
    </source>
</evidence>
<keyword evidence="1" id="KW-0472">Membrane</keyword>
<keyword evidence="1" id="KW-0812">Transmembrane</keyword>
<name>A0A1F5FUR0_9BACT</name>
<evidence type="ECO:0000313" key="3">
    <source>
        <dbReference type="Proteomes" id="UP000179252"/>
    </source>
</evidence>